<feature type="region of interest" description="Disordered" evidence="1">
    <location>
        <begin position="36"/>
        <end position="69"/>
    </location>
</feature>
<dbReference type="AlphaFoldDB" id="A0A564Z7Z5"/>
<dbReference type="EMBL" id="CABIJS010000696">
    <property type="protein sequence ID" value="VUZ55637.1"/>
    <property type="molecule type" value="Genomic_DNA"/>
</dbReference>
<gene>
    <name evidence="2" type="ORF">WMSIL1_LOCUS13421</name>
</gene>
<protein>
    <submittedName>
        <fullName evidence="2">Uncharacterized protein</fullName>
    </submittedName>
</protein>
<evidence type="ECO:0000313" key="2">
    <source>
        <dbReference type="EMBL" id="VUZ55637.1"/>
    </source>
</evidence>
<evidence type="ECO:0000313" key="3">
    <source>
        <dbReference type="Proteomes" id="UP000321570"/>
    </source>
</evidence>
<name>A0A564Z7Z5_HYMDI</name>
<accession>A0A564Z7Z5</accession>
<keyword evidence="3" id="KW-1185">Reference proteome</keyword>
<feature type="non-terminal residue" evidence="2">
    <location>
        <position position="69"/>
    </location>
</feature>
<organism evidence="2 3">
    <name type="scientific">Hymenolepis diminuta</name>
    <name type="common">Rat tapeworm</name>
    <dbReference type="NCBI Taxonomy" id="6216"/>
    <lineage>
        <taxon>Eukaryota</taxon>
        <taxon>Metazoa</taxon>
        <taxon>Spiralia</taxon>
        <taxon>Lophotrochozoa</taxon>
        <taxon>Platyhelminthes</taxon>
        <taxon>Cestoda</taxon>
        <taxon>Eucestoda</taxon>
        <taxon>Cyclophyllidea</taxon>
        <taxon>Hymenolepididae</taxon>
        <taxon>Hymenolepis</taxon>
    </lineage>
</organism>
<reference evidence="2 3" key="1">
    <citation type="submission" date="2019-07" db="EMBL/GenBank/DDBJ databases">
        <authorList>
            <person name="Jastrzebski P J."/>
            <person name="Paukszto L."/>
            <person name="Jastrzebski P J."/>
        </authorList>
    </citation>
    <scope>NUCLEOTIDE SEQUENCE [LARGE SCALE GENOMIC DNA]</scope>
    <source>
        <strain evidence="2 3">WMS-il1</strain>
    </source>
</reference>
<feature type="compositionally biased region" description="Low complexity" evidence="1">
    <location>
        <begin position="46"/>
        <end position="69"/>
    </location>
</feature>
<dbReference type="Proteomes" id="UP000321570">
    <property type="component" value="Unassembled WGS sequence"/>
</dbReference>
<proteinExistence type="predicted"/>
<evidence type="ECO:0000256" key="1">
    <source>
        <dbReference type="SAM" id="MobiDB-lite"/>
    </source>
</evidence>
<sequence length="69" mass="8198">MVDSQSLHDTLSAWDAHLNRWRSYPYWYFHLQSPQSPYRGSELSPQDDSFQETQQSQQPQMNSSMIFLS</sequence>